<sequence>MRYNEVCHHDSARWSQGILMKPGTLICLQTTILNMFKDEQNGPGACAEDIFCTSDNNSSWSIRGLVTNIHGGTMMGKHGFSRRTVEENAQRF</sequence>
<dbReference type="EMBL" id="BGZK01000705">
    <property type="protein sequence ID" value="GBP56966.1"/>
    <property type="molecule type" value="Genomic_DNA"/>
</dbReference>
<evidence type="ECO:0000313" key="1">
    <source>
        <dbReference type="EMBL" id="GBP56966.1"/>
    </source>
</evidence>
<comment type="caution">
    <text evidence="1">The sequence shown here is derived from an EMBL/GenBank/DDBJ whole genome shotgun (WGS) entry which is preliminary data.</text>
</comment>
<name>A0A4C1WZI9_EUMVA</name>
<accession>A0A4C1WZI9</accession>
<dbReference type="AlphaFoldDB" id="A0A4C1WZI9"/>
<evidence type="ECO:0000313" key="2">
    <source>
        <dbReference type="Proteomes" id="UP000299102"/>
    </source>
</evidence>
<gene>
    <name evidence="1" type="ORF">EVAR_79102_1</name>
</gene>
<reference evidence="1 2" key="1">
    <citation type="journal article" date="2019" name="Commun. Biol.">
        <title>The bagworm genome reveals a unique fibroin gene that provides high tensile strength.</title>
        <authorList>
            <person name="Kono N."/>
            <person name="Nakamura H."/>
            <person name="Ohtoshi R."/>
            <person name="Tomita M."/>
            <person name="Numata K."/>
            <person name="Arakawa K."/>
        </authorList>
    </citation>
    <scope>NUCLEOTIDE SEQUENCE [LARGE SCALE GENOMIC DNA]</scope>
</reference>
<organism evidence="1 2">
    <name type="scientific">Eumeta variegata</name>
    <name type="common">Bagworm moth</name>
    <name type="synonym">Eumeta japonica</name>
    <dbReference type="NCBI Taxonomy" id="151549"/>
    <lineage>
        <taxon>Eukaryota</taxon>
        <taxon>Metazoa</taxon>
        <taxon>Ecdysozoa</taxon>
        <taxon>Arthropoda</taxon>
        <taxon>Hexapoda</taxon>
        <taxon>Insecta</taxon>
        <taxon>Pterygota</taxon>
        <taxon>Neoptera</taxon>
        <taxon>Endopterygota</taxon>
        <taxon>Lepidoptera</taxon>
        <taxon>Glossata</taxon>
        <taxon>Ditrysia</taxon>
        <taxon>Tineoidea</taxon>
        <taxon>Psychidae</taxon>
        <taxon>Oiketicinae</taxon>
        <taxon>Eumeta</taxon>
    </lineage>
</organism>
<keyword evidence="2" id="KW-1185">Reference proteome</keyword>
<proteinExistence type="predicted"/>
<dbReference type="Proteomes" id="UP000299102">
    <property type="component" value="Unassembled WGS sequence"/>
</dbReference>
<protein>
    <submittedName>
        <fullName evidence="1">Uncharacterized protein</fullName>
    </submittedName>
</protein>